<proteinExistence type="predicted"/>
<comment type="caution">
    <text evidence="1">The sequence shown here is derived from an EMBL/GenBank/DDBJ whole genome shotgun (WGS) entry which is preliminary data.</text>
</comment>
<evidence type="ECO:0000313" key="1">
    <source>
        <dbReference type="EMBL" id="KKL57315.1"/>
    </source>
</evidence>
<gene>
    <name evidence="1" type="ORF">LCGC14_2236660</name>
</gene>
<sequence>DFAFMADNFRLPWVAERSHVPGINVLFMGGHVDFYEDTTEGGDILYYGNMITNSNFNWYHDDIWMIISGYHHPPVGQGK</sequence>
<accession>A0A0F9FJ98</accession>
<dbReference type="AlphaFoldDB" id="A0A0F9FJ98"/>
<organism evidence="1">
    <name type="scientific">marine sediment metagenome</name>
    <dbReference type="NCBI Taxonomy" id="412755"/>
    <lineage>
        <taxon>unclassified sequences</taxon>
        <taxon>metagenomes</taxon>
        <taxon>ecological metagenomes</taxon>
    </lineage>
</organism>
<name>A0A0F9FJ98_9ZZZZ</name>
<reference evidence="1" key="1">
    <citation type="journal article" date="2015" name="Nature">
        <title>Complex archaea that bridge the gap between prokaryotes and eukaryotes.</title>
        <authorList>
            <person name="Spang A."/>
            <person name="Saw J.H."/>
            <person name="Jorgensen S.L."/>
            <person name="Zaremba-Niedzwiedzka K."/>
            <person name="Martijn J."/>
            <person name="Lind A.E."/>
            <person name="van Eijk R."/>
            <person name="Schleper C."/>
            <person name="Guy L."/>
            <person name="Ettema T.J."/>
        </authorList>
    </citation>
    <scope>NUCLEOTIDE SEQUENCE</scope>
</reference>
<dbReference type="EMBL" id="LAZR01030206">
    <property type="protein sequence ID" value="KKL57315.1"/>
    <property type="molecule type" value="Genomic_DNA"/>
</dbReference>
<feature type="non-terminal residue" evidence="1">
    <location>
        <position position="1"/>
    </location>
</feature>
<protein>
    <submittedName>
        <fullName evidence="1">Uncharacterized protein</fullName>
    </submittedName>
</protein>